<accession>A0A974DKN5</accession>
<organism evidence="2 3">
    <name type="scientific">Xenopus laevis</name>
    <name type="common">African clawed frog</name>
    <dbReference type="NCBI Taxonomy" id="8355"/>
    <lineage>
        <taxon>Eukaryota</taxon>
        <taxon>Metazoa</taxon>
        <taxon>Chordata</taxon>
        <taxon>Craniata</taxon>
        <taxon>Vertebrata</taxon>
        <taxon>Euteleostomi</taxon>
        <taxon>Amphibia</taxon>
        <taxon>Batrachia</taxon>
        <taxon>Anura</taxon>
        <taxon>Pipoidea</taxon>
        <taxon>Pipidae</taxon>
        <taxon>Xenopodinae</taxon>
        <taxon>Xenopus</taxon>
        <taxon>Xenopus</taxon>
    </lineage>
</organism>
<evidence type="ECO:0000256" key="1">
    <source>
        <dbReference type="SAM" id="Phobius"/>
    </source>
</evidence>
<dbReference type="EMBL" id="CM004469">
    <property type="protein sequence ID" value="OCT92541.1"/>
    <property type="molecule type" value="Genomic_DNA"/>
</dbReference>
<name>A0A974DKN5_XENLA</name>
<keyword evidence="1" id="KW-0472">Membrane</keyword>
<feature type="transmembrane region" description="Helical" evidence="1">
    <location>
        <begin position="57"/>
        <end position="79"/>
    </location>
</feature>
<reference evidence="3" key="1">
    <citation type="journal article" date="2016" name="Nature">
        <title>Genome evolution in the allotetraploid frog Xenopus laevis.</title>
        <authorList>
            <person name="Session A.M."/>
            <person name="Uno Y."/>
            <person name="Kwon T."/>
            <person name="Chapman J.A."/>
            <person name="Toyoda A."/>
            <person name="Takahashi S."/>
            <person name="Fukui A."/>
            <person name="Hikosaka A."/>
            <person name="Suzuki A."/>
            <person name="Kondo M."/>
            <person name="van Heeringen S.J."/>
            <person name="Quigley I."/>
            <person name="Heinz S."/>
            <person name="Ogino H."/>
            <person name="Ochi H."/>
            <person name="Hellsten U."/>
            <person name="Lyons J.B."/>
            <person name="Simakov O."/>
            <person name="Putnam N."/>
            <person name="Stites J."/>
            <person name="Kuroki Y."/>
            <person name="Tanaka T."/>
            <person name="Michiue T."/>
            <person name="Watanabe M."/>
            <person name="Bogdanovic O."/>
            <person name="Lister R."/>
            <person name="Georgiou G."/>
            <person name="Paranjpe S.S."/>
            <person name="van Kruijsbergen I."/>
            <person name="Shu S."/>
            <person name="Carlson J."/>
            <person name="Kinoshita T."/>
            <person name="Ohta Y."/>
            <person name="Mawaribuchi S."/>
            <person name="Jenkins J."/>
            <person name="Grimwood J."/>
            <person name="Schmutz J."/>
            <person name="Mitros T."/>
            <person name="Mozaffari S.V."/>
            <person name="Suzuki Y."/>
            <person name="Haramoto Y."/>
            <person name="Yamamoto T.S."/>
            <person name="Takagi C."/>
            <person name="Heald R."/>
            <person name="Miller K."/>
            <person name="Haudenschild C."/>
            <person name="Kitzman J."/>
            <person name="Nakayama T."/>
            <person name="Izutsu Y."/>
            <person name="Robert J."/>
            <person name="Fortriede J."/>
            <person name="Burns K."/>
            <person name="Lotay V."/>
            <person name="Karimi K."/>
            <person name="Yasuoka Y."/>
            <person name="Dichmann D.S."/>
            <person name="Flajnik M.F."/>
            <person name="Houston D.W."/>
            <person name="Shendure J."/>
            <person name="DuPasquier L."/>
            <person name="Vize P.D."/>
            <person name="Zorn A.M."/>
            <person name="Ito M."/>
            <person name="Marcotte E.M."/>
            <person name="Wallingford J.B."/>
            <person name="Ito Y."/>
            <person name="Asashima M."/>
            <person name="Ueno N."/>
            <person name="Matsuda Y."/>
            <person name="Veenstra G.J."/>
            <person name="Fujiyama A."/>
            <person name="Harland R.M."/>
            <person name="Taira M."/>
            <person name="Rokhsar D.S."/>
        </authorList>
    </citation>
    <scope>NUCLEOTIDE SEQUENCE [LARGE SCALE GENOMIC DNA]</scope>
    <source>
        <strain evidence="3">J</strain>
    </source>
</reference>
<dbReference type="Proteomes" id="UP000694892">
    <property type="component" value="Chromosome 2S"/>
</dbReference>
<dbReference type="AlphaFoldDB" id="A0A974DKN5"/>
<proteinExistence type="predicted"/>
<keyword evidence="1" id="KW-1133">Transmembrane helix</keyword>
<feature type="transmembrane region" description="Helical" evidence="1">
    <location>
        <begin position="21"/>
        <end position="45"/>
    </location>
</feature>
<keyword evidence="1" id="KW-0812">Transmembrane</keyword>
<evidence type="ECO:0000313" key="2">
    <source>
        <dbReference type="EMBL" id="OCT92541.1"/>
    </source>
</evidence>
<gene>
    <name evidence="2" type="ORF">XELAEV_18015597mg</name>
</gene>
<evidence type="ECO:0000313" key="3">
    <source>
        <dbReference type="Proteomes" id="UP000694892"/>
    </source>
</evidence>
<sequence length="113" mass="12945">MLGGKKGLLLFQRERNNNSKLSSKSLLSIINFIFLSPCLAVHVWSRALRLGSIAWELGLAGGLLHLSLSLYIYISMYTYRYICRITKRHRLTITWEDEPPENVSLSLNLYCAL</sequence>
<protein>
    <submittedName>
        <fullName evidence="2">Uncharacterized protein</fullName>
    </submittedName>
</protein>